<evidence type="ECO:0000313" key="2">
    <source>
        <dbReference type="Proteomes" id="UP001597138"/>
    </source>
</evidence>
<protein>
    <submittedName>
        <fullName evidence="1">Uncharacterized protein</fullName>
    </submittedName>
</protein>
<comment type="caution">
    <text evidence="1">The sequence shown here is derived from an EMBL/GenBank/DDBJ whole genome shotgun (WGS) entry which is preliminary data.</text>
</comment>
<proteinExistence type="predicted"/>
<dbReference type="EMBL" id="JBHUDZ010000012">
    <property type="protein sequence ID" value="MFD1604122.1"/>
    <property type="molecule type" value="Genomic_DNA"/>
</dbReference>
<dbReference type="Proteomes" id="UP001597138">
    <property type="component" value="Unassembled WGS sequence"/>
</dbReference>
<organism evidence="1 2">
    <name type="scientific">Flavobacterium artemisiae</name>
    <dbReference type="NCBI Taxonomy" id="2126556"/>
    <lineage>
        <taxon>Bacteria</taxon>
        <taxon>Pseudomonadati</taxon>
        <taxon>Bacteroidota</taxon>
        <taxon>Flavobacteriia</taxon>
        <taxon>Flavobacteriales</taxon>
        <taxon>Flavobacteriaceae</taxon>
        <taxon>Flavobacterium</taxon>
    </lineage>
</organism>
<dbReference type="RefSeq" id="WP_379814497.1">
    <property type="nucleotide sequence ID" value="NZ_JBHUDZ010000012.1"/>
</dbReference>
<evidence type="ECO:0000313" key="1">
    <source>
        <dbReference type="EMBL" id="MFD1604122.1"/>
    </source>
</evidence>
<name>A0ABW4HG21_9FLAO</name>
<gene>
    <name evidence="1" type="ORF">ACFSC2_15375</name>
</gene>
<accession>A0ABW4HG21</accession>
<keyword evidence="2" id="KW-1185">Reference proteome</keyword>
<reference evidence="2" key="1">
    <citation type="journal article" date="2019" name="Int. J. Syst. Evol. Microbiol.">
        <title>The Global Catalogue of Microorganisms (GCM) 10K type strain sequencing project: providing services to taxonomists for standard genome sequencing and annotation.</title>
        <authorList>
            <consortium name="The Broad Institute Genomics Platform"/>
            <consortium name="The Broad Institute Genome Sequencing Center for Infectious Disease"/>
            <person name="Wu L."/>
            <person name="Ma J."/>
        </authorList>
    </citation>
    <scope>NUCLEOTIDE SEQUENCE [LARGE SCALE GENOMIC DNA]</scope>
    <source>
        <strain evidence="2">CCUG 70865</strain>
    </source>
</reference>
<sequence length="258" mass="30369">MKNCTLCQERIADKLNSHIIPKFMCKRLFENSNPRHSIQLSKDGKQFKLQDVPKENNIFCKQCENRFEKLETYFSRVLIEINSLQNAVRKYEIELTDNQDVLSCNDITPSLFHLFFYSLLWRASISKHILFDTFKIGTEVQEELRIFLNENLFDTQKDLLLNAKTITKIPIYHTCFIKPKNNTRGIFSAYNFAPNAYAIYTVDYALFFYTKEDDCMPAHKLYGNISNEIIKVVLANDENWKVLNNSVVKNMLDYQTPR</sequence>